<evidence type="ECO:0000256" key="1">
    <source>
        <dbReference type="SAM" id="SignalP"/>
    </source>
</evidence>
<dbReference type="AlphaFoldDB" id="A0A913KWK1"/>
<evidence type="ECO:0000313" key="2">
    <source>
        <dbReference type="Proteomes" id="UP000008854"/>
    </source>
</evidence>
<dbReference type="WBParaSite" id="Smp_348310.1">
    <property type="protein sequence ID" value="Smp_348310.1"/>
    <property type="gene ID" value="Smp_348310"/>
</dbReference>
<reference evidence="2" key="1">
    <citation type="journal article" date="2012" name="PLoS Negl. Trop. Dis.">
        <title>A systematically improved high quality genome and transcriptome of the human blood fluke Schistosoma mansoni.</title>
        <authorList>
            <person name="Protasio A.V."/>
            <person name="Tsai I.J."/>
            <person name="Babbage A."/>
            <person name="Nichol S."/>
            <person name="Hunt M."/>
            <person name="Aslett M.A."/>
            <person name="De Silva N."/>
            <person name="Velarde G.S."/>
            <person name="Anderson T.J."/>
            <person name="Clark R.C."/>
            <person name="Davidson C."/>
            <person name="Dillon G.P."/>
            <person name="Holroyd N.E."/>
            <person name="LoVerde P.T."/>
            <person name="Lloyd C."/>
            <person name="McQuillan J."/>
            <person name="Oliveira G."/>
            <person name="Otto T.D."/>
            <person name="Parker-Manuel S.J."/>
            <person name="Quail M.A."/>
            <person name="Wilson R.A."/>
            <person name="Zerlotini A."/>
            <person name="Dunne D.W."/>
            <person name="Berriman M."/>
        </authorList>
    </citation>
    <scope>NUCLEOTIDE SEQUENCE [LARGE SCALE GENOMIC DNA]</scope>
    <source>
        <strain evidence="2">Puerto Rican</strain>
    </source>
</reference>
<name>A0A913KWK1_SCHMA</name>
<feature type="signal peptide" evidence="1">
    <location>
        <begin position="1"/>
        <end position="23"/>
    </location>
</feature>
<reference evidence="3" key="2">
    <citation type="submission" date="2022-10" db="UniProtKB">
        <authorList>
            <consortium name="WormBaseParasite"/>
        </authorList>
    </citation>
    <scope>IDENTIFICATION</scope>
    <source>
        <strain evidence="3">Puerto Rican</strain>
    </source>
</reference>
<dbReference type="Proteomes" id="UP000008854">
    <property type="component" value="Unassembled WGS sequence"/>
</dbReference>
<organism evidence="2 3">
    <name type="scientific">Schistosoma mansoni</name>
    <name type="common">Blood fluke</name>
    <dbReference type="NCBI Taxonomy" id="6183"/>
    <lineage>
        <taxon>Eukaryota</taxon>
        <taxon>Metazoa</taxon>
        <taxon>Spiralia</taxon>
        <taxon>Lophotrochozoa</taxon>
        <taxon>Platyhelminthes</taxon>
        <taxon>Trematoda</taxon>
        <taxon>Digenea</taxon>
        <taxon>Strigeidida</taxon>
        <taxon>Schistosomatoidea</taxon>
        <taxon>Schistosomatidae</taxon>
        <taxon>Schistosoma</taxon>
    </lineage>
</organism>
<evidence type="ECO:0000313" key="3">
    <source>
        <dbReference type="WBParaSite" id="Smp_348310.1"/>
    </source>
</evidence>
<feature type="chain" id="PRO_5040503548" evidence="1">
    <location>
        <begin position="24"/>
        <end position="70"/>
    </location>
</feature>
<proteinExistence type="predicted"/>
<sequence length="70" mass="7743">MKFVSFLVLLIVALFGIVKETECIKNSNTAGGKNSSGAMSFANNAWTWFNKLSGYLCQLKQMFQLTNLSS</sequence>
<accession>A0A913KWK1</accession>
<protein>
    <submittedName>
        <fullName evidence="3">Uncharacterized protein</fullName>
    </submittedName>
</protein>
<keyword evidence="1" id="KW-0732">Signal</keyword>
<keyword evidence="2" id="KW-1185">Reference proteome</keyword>